<organism evidence="7 8">
    <name type="scientific">Prymnesium parvum</name>
    <name type="common">Toxic golden alga</name>
    <dbReference type="NCBI Taxonomy" id="97485"/>
    <lineage>
        <taxon>Eukaryota</taxon>
        <taxon>Haptista</taxon>
        <taxon>Haptophyta</taxon>
        <taxon>Prymnesiophyceae</taxon>
        <taxon>Prymnesiales</taxon>
        <taxon>Prymnesiaceae</taxon>
        <taxon>Prymnesium</taxon>
    </lineage>
</organism>
<dbReference type="GO" id="GO:0046873">
    <property type="term" value="F:metal ion transmembrane transporter activity"/>
    <property type="evidence" value="ECO:0007669"/>
    <property type="project" value="InterPro"/>
</dbReference>
<evidence type="ECO:0000256" key="4">
    <source>
        <dbReference type="ARBA" id="ARBA00023136"/>
    </source>
</evidence>
<dbReference type="Pfam" id="PF02535">
    <property type="entry name" value="Zip"/>
    <property type="match status" value="1"/>
</dbReference>
<proteinExistence type="predicted"/>
<feature type="signal peptide" evidence="6">
    <location>
        <begin position="1"/>
        <end position="26"/>
    </location>
</feature>
<evidence type="ECO:0000256" key="6">
    <source>
        <dbReference type="SAM" id="SignalP"/>
    </source>
</evidence>
<keyword evidence="6" id="KW-0732">Signal</keyword>
<dbReference type="Proteomes" id="UP001515480">
    <property type="component" value="Unassembled WGS sequence"/>
</dbReference>
<evidence type="ECO:0000313" key="7">
    <source>
        <dbReference type="EMBL" id="KAL1512363.1"/>
    </source>
</evidence>
<dbReference type="GO" id="GO:0016020">
    <property type="term" value="C:membrane"/>
    <property type="evidence" value="ECO:0007669"/>
    <property type="project" value="UniProtKB-SubCell"/>
</dbReference>
<keyword evidence="8" id="KW-1185">Reference proteome</keyword>
<evidence type="ECO:0000256" key="3">
    <source>
        <dbReference type="ARBA" id="ARBA00022989"/>
    </source>
</evidence>
<accession>A0AB34J6U2</accession>
<keyword evidence="4 5" id="KW-0472">Membrane</keyword>
<sequence length="484" mass="51968">MTLRVATSGMFSLLISLLAVMGEGDGHSEHAGHEHTDHASSSLWEWAGLFDLHDDWYVWTAQKRDLGNKTAYAYAHMKLVVVEATGGNEADLHALETVAEHALEAACTEVDPNTVITPKADGCYELHFDDDAWQSLFKLNATAVHNVAIFLEHLPSEFEADSHYLKDAEGVDVEPVHVLPELSSHIDEEQVTWPSPWGAVIAASLSVNVVTLSGVIFLSPFVKGHRDNFRDTFDAVTSALAAGAILATAIFLLLFESTHYVATGWNDEAEANWRWGTLVICGFVFPSVVDALAIGFVGRLELRAPCPDSTDTENPVKVVETTRKASSRVLVGVLLGDFMHNLCDGFFIGAAFRYCGHSRGWAIALTAMIHEGNLKPALALGINFLSGCSVLLGGIIILCVDISASAIGLILAFSGGLFIHIACTEAMPIVYERANSVASRAMCLFAFALGATLVGLVLLDHSHCSVSPPSALVTSPDTHDGHGH</sequence>
<reference evidence="7 8" key="1">
    <citation type="journal article" date="2024" name="Science">
        <title>Giant polyketide synthase enzymes in the biosynthesis of giant marine polyether toxins.</title>
        <authorList>
            <person name="Fallon T.R."/>
            <person name="Shende V.V."/>
            <person name="Wierzbicki I.H."/>
            <person name="Pendleton A.L."/>
            <person name="Watervoot N.F."/>
            <person name="Auber R.P."/>
            <person name="Gonzalez D.J."/>
            <person name="Wisecaver J.H."/>
            <person name="Moore B.S."/>
        </authorList>
    </citation>
    <scope>NUCLEOTIDE SEQUENCE [LARGE SCALE GENOMIC DNA]</scope>
    <source>
        <strain evidence="7 8">12B1</strain>
    </source>
</reference>
<feature type="transmembrane region" description="Helical" evidence="5">
    <location>
        <begin position="233"/>
        <end position="255"/>
    </location>
</feature>
<feature type="transmembrane region" description="Helical" evidence="5">
    <location>
        <begin position="404"/>
        <end position="429"/>
    </location>
</feature>
<evidence type="ECO:0000313" key="8">
    <source>
        <dbReference type="Proteomes" id="UP001515480"/>
    </source>
</evidence>
<comment type="subcellular location">
    <subcellularLocation>
        <location evidence="1">Membrane</location>
        <topology evidence="1">Multi-pass membrane protein</topology>
    </subcellularLocation>
</comment>
<evidence type="ECO:0000256" key="1">
    <source>
        <dbReference type="ARBA" id="ARBA00004141"/>
    </source>
</evidence>
<name>A0AB34J6U2_PRYPA</name>
<keyword evidence="2 5" id="KW-0812">Transmembrane</keyword>
<dbReference type="InterPro" id="IPR003689">
    <property type="entry name" value="ZIP"/>
</dbReference>
<evidence type="ECO:0000256" key="5">
    <source>
        <dbReference type="SAM" id="Phobius"/>
    </source>
</evidence>
<dbReference type="PANTHER" id="PTHR16950">
    <property type="entry name" value="ZINC TRANSPORTER SLC39A7 HISTIDINE-RICH MEMBRANE PROTEIN KE4"/>
    <property type="match status" value="1"/>
</dbReference>
<feature type="transmembrane region" description="Helical" evidence="5">
    <location>
        <begin position="197"/>
        <end position="221"/>
    </location>
</feature>
<dbReference type="PANTHER" id="PTHR16950:SF16">
    <property type="entry name" value="ZINC TRANSPORTER ZIP13"/>
    <property type="match status" value="1"/>
</dbReference>
<evidence type="ECO:0000256" key="2">
    <source>
        <dbReference type="ARBA" id="ARBA00022692"/>
    </source>
</evidence>
<keyword evidence="3 5" id="KW-1133">Transmembrane helix</keyword>
<feature type="transmembrane region" description="Helical" evidence="5">
    <location>
        <begin position="377"/>
        <end position="398"/>
    </location>
</feature>
<feature type="transmembrane region" description="Helical" evidence="5">
    <location>
        <begin position="441"/>
        <end position="459"/>
    </location>
</feature>
<comment type="caution">
    <text evidence="7">The sequence shown here is derived from an EMBL/GenBank/DDBJ whole genome shotgun (WGS) entry which is preliminary data.</text>
</comment>
<dbReference type="AlphaFoldDB" id="A0AB34J6U2"/>
<feature type="chain" id="PRO_5044220107" evidence="6">
    <location>
        <begin position="27"/>
        <end position="484"/>
    </location>
</feature>
<protein>
    <submittedName>
        <fullName evidence="7">Uncharacterized protein</fullName>
    </submittedName>
</protein>
<feature type="transmembrane region" description="Helical" evidence="5">
    <location>
        <begin position="275"/>
        <end position="297"/>
    </location>
</feature>
<gene>
    <name evidence="7" type="ORF">AB1Y20_005621</name>
</gene>
<dbReference type="EMBL" id="JBGBPQ010000013">
    <property type="protein sequence ID" value="KAL1512363.1"/>
    <property type="molecule type" value="Genomic_DNA"/>
</dbReference>